<evidence type="ECO:0000256" key="1">
    <source>
        <dbReference type="SAM" id="MobiDB-lite"/>
    </source>
</evidence>
<dbReference type="EMBL" id="QXFX01009058">
    <property type="protein sequence ID" value="KAE9054997.1"/>
    <property type="molecule type" value="Genomic_DNA"/>
</dbReference>
<proteinExistence type="predicted"/>
<evidence type="ECO:0000313" key="3">
    <source>
        <dbReference type="Proteomes" id="UP000488956"/>
    </source>
</evidence>
<dbReference type="Proteomes" id="UP000488956">
    <property type="component" value="Unassembled WGS sequence"/>
</dbReference>
<feature type="compositionally biased region" description="Polar residues" evidence="1">
    <location>
        <begin position="45"/>
        <end position="56"/>
    </location>
</feature>
<gene>
    <name evidence="2" type="ORF">PF010_g32309</name>
</gene>
<reference evidence="2 3" key="1">
    <citation type="submission" date="2018-09" db="EMBL/GenBank/DDBJ databases">
        <title>Genomic investigation of the strawberry pathogen Phytophthora fragariae indicates pathogenicity is determined by transcriptional variation in three key races.</title>
        <authorList>
            <person name="Adams T.M."/>
            <person name="Armitage A.D."/>
            <person name="Sobczyk M.K."/>
            <person name="Bates H.J."/>
            <person name="Dunwell J.M."/>
            <person name="Nellist C.F."/>
            <person name="Harrison R.J."/>
        </authorList>
    </citation>
    <scope>NUCLEOTIDE SEQUENCE [LARGE SCALE GENOMIC DNA]</scope>
    <source>
        <strain evidence="2 3">ONT-3</strain>
    </source>
</reference>
<accession>A0A6G0JF15</accession>
<dbReference type="AlphaFoldDB" id="A0A6G0JF15"/>
<feature type="region of interest" description="Disordered" evidence="1">
    <location>
        <begin position="32"/>
        <end position="56"/>
    </location>
</feature>
<comment type="caution">
    <text evidence="2">The sequence shown here is derived from an EMBL/GenBank/DDBJ whole genome shotgun (WGS) entry which is preliminary data.</text>
</comment>
<sequence>MVALLVVADAAKGEMVDTDKWWWAPPTTTVPGKLPPTGSYRPVGGNSQWAVTPSGR</sequence>
<organism evidence="2 3">
    <name type="scientific">Phytophthora fragariae</name>
    <dbReference type="NCBI Taxonomy" id="53985"/>
    <lineage>
        <taxon>Eukaryota</taxon>
        <taxon>Sar</taxon>
        <taxon>Stramenopiles</taxon>
        <taxon>Oomycota</taxon>
        <taxon>Peronosporomycetes</taxon>
        <taxon>Peronosporales</taxon>
        <taxon>Peronosporaceae</taxon>
        <taxon>Phytophthora</taxon>
    </lineage>
</organism>
<evidence type="ECO:0000313" key="2">
    <source>
        <dbReference type="EMBL" id="KAE9054997.1"/>
    </source>
</evidence>
<name>A0A6G0JF15_9STRA</name>
<protein>
    <submittedName>
        <fullName evidence="2">Uncharacterized protein</fullName>
    </submittedName>
</protein>